<name>A0A1C3NTR9_9ACTN</name>
<evidence type="ECO:0000313" key="2">
    <source>
        <dbReference type="EMBL" id="SBW18092.1"/>
    </source>
</evidence>
<accession>A0A1C3NTR9</accession>
<dbReference type="EMBL" id="FLUV01000203">
    <property type="protein sequence ID" value="SBW18092.1"/>
    <property type="molecule type" value="Genomic_DNA"/>
</dbReference>
<keyword evidence="1" id="KW-0472">Membrane</keyword>
<evidence type="ECO:0000313" key="3">
    <source>
        <dbReference type="Proteomes" id="UP000199013"/>
    </source>
</evidence>
<proteinExistence type="predicted"/>
<dbReference type="Proteomes" id="UP000199013">
    <property type="component" value="Unassembled WGS sequence"/>
</dbReference>
<gene>
    <name evidence="2" type="ORF">FDG2_0514</name>
</gene>
<organism evidence="2 3">
    <name type="scientific">Candidatus Protofrankia californiensis</name>
    <dbReference type="NCBI Taxonomy" id="1839754"/>
    <lineage>
        <taxon>Bacteria</taxon>
        <taxon>Bacillati</taxon>
        <taxon>Actinomycetota</taxon>
        <taxon>Actinomycetes</taxon>
        <taxon>Frankiales</taxon>
        <taxon>Frankiaceae</taxon>
        <taxon>Protofrankia</taxon>
    </lineage>
</organism>
<keyword evidence="1" id="KW-1133">Transmembrane helix</keyword>
<keyword evidence="3" id="KW-1185">Reference proteome</keyword>
<feature type="transmembrane region" description="Helical" evidence="1">
    <location>
        <begin position="12"/>
        <end position="36"/>
    </location>
</feature>
<sequence length="45" mass="4752">MTGAAQTLPFTGLYTGMLLLVAITLLVAGIALLRIVHLRQADRAS</sequence>
<keyword evidence="1" id="KW-0812">Transmembrane</keyword>
<reference evidence="3" key="1">
    <citation type="submission" date="2016-02" db="EMBL/GenBank/DDBJ databases">
        <authorList>
            <person name="Wibberg D."/>
        </authorList>
    </citation>
    <scope>NUCLEOTIDE SEQUENCE [LARGE SCALE GENOMIC DNA]</scope>
</reference>
<protein>
    <submittedName>
        <fullName evidence="2">Putative membrane protein</fullName>
    </submittedName>
</protein>
<evidence type="ECO:0000256" key="1">
    <source>
        <dbReference type="SAM" id="Phobius"/>
    </source>
</evidence>
<dbReference type="AlphaFoldDB" id="A0A1C3NTR9"/>